<dbReference type="GeneID" id="62208400"/>
<reference evidence="2" key="2">
    <citation type="submission" date="2020-08" db="EMBL/GenBank/DDBJ databases">
        <title>Draft Genome Sequence of Cumin Blight Pathogen Alternaria burnsii.</title>
        <authorList>
            <person name="Feng Z."/>
        </authorList>
    </citation>
    <scope>NUCLEOTIDE SEQUENCE</scope>
    <source>
        <strain evidence="2">CBS107.38</strain>
    </source>
</reference>
<evidence type="ECO:0000313" key="2">
    <source>
        <dbReference type="EMBL" id="KAF7671653.1"/>
    </source>
</evidence>
<feature type="transmembrane region" description="Helical" evidence="1">
    <location>
        <begin position="62"/>
        <end position="83"/>
    </location>
</feature>
<dbReference type="RefSeq" id="XP_038782018.1">
    <property type="nucleotide sequence ID" value="XM_038935222.1"/>
</dbReference>
<keyword evidence="1" id="KW-0812">Transmembrane</keyword>
<gene>
    <name evidence="2" type="ORF">GT037_010175</name>
</gene>
<evidence type="ECO:0000256" key="1">
    <source>
        <dbReference type="SAM" id="Phobius"/>
    </source>
</evidence>
<name>A0A8H7AZ11_9PLEO</name>
<dbReference type="AlphaFoldDB" id="A0A8H7AZ11"/>
<dbReference type="Proteomes" id="UP000596902">
    <property type="component" value="Unassembled WGS sequence"/>
</dbReference>
<evidence type="ECO:0000313" key="3">
    <source>
        <dbReference type="Proteomes" id="UP000596902"/>
    </source>
</evidence>
<organism evidence="2 3">
    <name type="scientific">Alternaria burnsii</name>
    <dbReference type="NCBI Taxonomy" id="1187904"/>
    <lineage>
        <taxon>Eukaryota</taxon>
        <taxon>Fungi</taxon>
        <taxon>Dikarya</taxon>
        <taxon>Ascomycota</taxon>
        <taxon>Pezizomycotina</taxon>
        <taxon>Dothideomycetes</taxon>
        <taxon>Pleosporomycetidae</taxon>
        <taxon>Pleosporales</taxon>
        <taxon>Pleosporineae</taxon>
        <taxon>Pleosporaceae</taxon>
        <taxon>Alternaria</taxon>
        <taxon>Alternaria sect. Alternaria</taxon>
    </lineage>
</organism>
<keyword evidence="1" id="KW-1133">Transmembrane helix</keyword>
<protein>
    <submittedName>
        <fullName evidence="2">Uncharacterized protein</fullName>
    </submittedName>
</protein>
<keyword evidence="1" id="KW-0472">Membrane</keyword>
<reference evidence="2" key="1">
    <citation type="submission" date="2020-01" db="EMBL/GenBank/DDBJ databases">
        <authorList>
            <person name="Feng Z.H.Z."/>
        </authorList>
    </citation>
    <scope>NUCLEOTIDE SEQUENCE</scope>
    <source>
        <strain evidence="2">CBS107.38</strain>
    </source>
</reference>
<comment type="caution">
    <text evidence="2">The sequence shown here is derived from an EMBL/GenBank/DDBJ whole genome shotgun (WGS) entry which is preliminary data.</text>
</comment>
<dbReference type="EMBL" id="JAAABM010000020">
    <property type="protein sequence ID" value="KAF7671653.1"/>
    <property type="molecule type" value="Genomic_DNA"/>
</dbReference>
<sequence length="111" mass="12353">MSMQACVSKEKGDEFTLAPVLGMRAMSEEHRGLSIEYAILVEIVLYFLSSRSMSFSPFPTKVFLVLCTTPLQVSVILTFHLLFSTDLFSPPDTFSSPQVARPNVKGIFSQN</sequence>
<keyword evidence="3" id="KW-1185">Reference proteome</keyword>
<accession>A0A8H7AZ11</accession>
<proteinExistence type="predicted"/>